<evidence type="ECO:0000313" key="2">
    <source>
        <dbReference type="EMBL" id="CCX04368.1"/>
    </source>
</evidence>
<evidence type="ECO:0000256" key="1">
    <source>
        <dbReference type="SAM" id="MobiDB-lite"/>
    </source>
</evidence>
<organism evidence="2 3">
    <name type="scientific">Pyronema omphalodes (strain CBS 100304)</name>
    <name type="common">Pyronema confluens</name>
    <dbReference type="NCBI Taxonomy" id="1076935"/>
    <lineage>
        <taxon>Eukaryota</taxon>
        <taxon>Fungi</taxon>
        <taxon>Dikarya</taxon>
        <taxon>Ascomycota</taxon>
        <taxon>Pezizomycotina</taxon>
        <taxon>Pezizomycetes</taxon>
        <taxon>Pezizales</taxon>
        <taxon>Pyronemataceae</taxon>
        <taxon>Pyronema</taxon>
    </lineage>
</organism>
<protein>
    <submittedName>
        <fullName evidence="2">Uncharacterized protein</fullName>
    </submittedName>
</protein>
<feature type="compositionally biased region" description="Basic and acidic residues" evidence="1">
    <location>
        <begin position="73"/>
        <end position="87"/>
    </location>
</feature>
<reference evidence="2 3" key="1">
    <citation type="journal article" date="2013" name="PLoS Genet.">
        <title>The genome and development-dependent transcriptomes of Pyronema confluens: a window into fungal evolution.</title>
        <authorList>
            <person name="Traeger S."/>
            <person name="Altegoer F."/>
            <person name="Freitag M."/>
            <person name="Gabaldon T."/>
            <person name="Kempken F."/>
            <person name="Kumar A."/>
            <person name="Marcet-Houben M."/>
            <person name="Poggeler S."/>
            <person name="Stajich J.E."/>
            <person name="Nowrousian M."/>
        </authorList>
    </citation>
    <scope>NUCLEOTIDE SEQUENCE [LARGE SCALE GENOMIC DNA]</scope>
    <source>
        <strain evidence="3">CBS 100304</strain>
        <tissue evidence="2">Vegetative mycelium</tissue>
    </source>
</reference>
<proteinExistence type="predicted"/>
<feature type="region of interest" description="Disordered" evidence="1">
    <location>
        <begin position="69"/>
        <end position="91"/>
    </location>
</feature>
<evidence type="ECO:0000313" key="3">
    <source>
        <dbReference type="Proteomes" id="UP000018144"/>
    </source>
</evidence>
<keyword evidence="3" id="KW-1185">Reference proteome</keyword>
<dbReference type="EMBL" id="HF935200">
    <property type="protein sequence ID" value="CCX04368.1"/>
    <property type="molecule type" value="Genomic_DNA"/>
</dbReference>
<accession>U4KTT1</accession>
<gene>
    <name evidence="2" type="ORF">PCON_01945</name>
</gene>
<name>U4KTT1_PYROM</name>
<dbReference type="AlphaFoldDB" id="U4KTT1"/>
<sequence>MQGKSFTHRELWNRIVGDLALSSLGRGCFWDRSVNSASRFRAAKFKATGRMHLGTNSADCSLIVGSSSKTVTKHPDSQETTKGKQDKSSTSAYRTDVIFTRAYPGSASSAIVAFLYS</sequence>
<dbReference type="Proteomes" id="UP000018144">
    <property type="component" value="Unassembled WGS sequence"/>
</dbReference>